<proteinExistence type="predicted"/>
<dbReference type="HOGENOM" id="CLU_1595516_0_0_1"/>
<evidence type="ECO:0000313" key="2">
    <source>
        <dbReference type="EMBL" id="KIM70157.1"/>
    </source>
</evidence>
<evidence type="ECO:0000256" key="1">
    <source>
        <dbReference type="SAM" id="MobiDB-lite"/>
    </source>
</evidence>
<reference evidence="2 3" key="1">
    <citation type="submission" date="2014-04" db="EMBL/GenBank/DDBJ databases">
        <authorList>
            <consortium name="DOE Joint Genome Institute"/>
            <person name="Kuo A."/>
            <person name="Kohler A."/>
            <person name="Nagy L.G."/>
            <person name="Floudas D."/>
            <person name="Copeland A."/>
            <person name="Barry K.W."/>
            <person name="Cichocki N."/>
            <person name="Veneault-Fourrey C."/>
            <person name="LaButti K."/>
            <person name="Lindquist E.A."/>
            <person name="Lipzen A."/>
            <person name="Lundell T."/>
            <person name="Morin E."/>
            <person name="Murat C."/>
            <person name="Sun H."/>
            <person name="Tunlid A."/>
            <person name="Henrissat B."/>
            <person name="Grigoriev I.V."/>
            <person name="Hibbett D.S."/>
            <person name="Martin F."/>
            <person name="Nordberg H.P."/>
            <person name="Cantor M.N."/>
            <person name="Hua S.X."/>
        </authorList>
    </citation>
    <scope>NUCLEOTIDE SEQUENCE [LARGE SCALE GENOMIC DNA]</scope>
    <source>
        <strain evidence="2 3">Foug A</strain>
    </source>
</reference>
<reference evidence="3" key="2">
    <citation type="submission" date="2015-01" db="EMBL/GenBank/DDBJ databases">
        <title>Evolutionary Origins and Diversification of the Mycorrhizal Mutualists.</title>
        <authorList>
            <consortium name="DOE Joint Genome Institute"/>
            <consortium name="Mycorrhizal Genomics Consortium"/>
            <person name="Kohler A."/>
            <person name="Kuo A."/>
            <person name="Nagy L.G."/>
            <person name="Floudas D."/>
            <person name="Copeland A."/>
            <person name="Barry K.W."/>
            <person name="Cichocki N."/>
            <person name="Veneault-Fourrey C."/>
            <person name="LaButti K."/>
            <person name="Lindquist E.A."/>
            <person name="Lipzen A."/>
            <person name="Lundell T."/>
            <person name="Morin E."/>
            <person name="Murat C."/>
            <person name="Riley R."/>
            <person name="Ohm R."/>
            <person name="Sun H."/>
            <person name="Tunlid A."/>
            <person name="Henrissat B."/>
            <person name="Grigoriev I.V."/>
            <person name="Hibbett D.S."/>
            <person name="Martin F."/>
        </authorList>
    </citation>
    <scope>NUCLEOTIDE SEQUENCE [LARGE SCALE GENOMIC DNA]</scope>
    <source>
        <strain evidence="3">Foug A</strain>
    </source>
</reference>
<dbReference type="InParanoid" id="A0A0C3AYU7"/>
<gene>
    <name evidence="2" type="ORF">SCLCIDRAFT_510315</name>
</gene>
<dbReference type="Proteomes" id="UP000053989">
    <property type="component" value="Unassembled WGS sequence"/>
</dbReference>
<feature type="region of interest" description="Disordered" evidence="1">
    <location>
        <begin position="1"/>
        <end position="31"/>
    </location>
</feature>
<keyword evidence="3" id="KW-1185">Reference proteome</keyword>
<accession>A0A0C3AYU7</accession>
<organism evidence="2 3">
    <name type="scientific">Scleroderma citrinum Foug A</name>
    <dbReference type="NCBI Taxonomy" id="1036808"/>
    <lineage>
        <taxon>Eukaryota</taxon>
        <taxon>Fungi</taxon>
        <taxon>Dikarya</taxon>
        <taxon>Basidiomycota</taxon>
        <taxon>Agaricomycotina</taxon>
        <taxon>Agaricomycetes</taxon>
        <taxon>Agaricomycetidae</taxon>
        <taxon>Boletales</taxon>
        <taxon>Sclerodermatineae</taxon>
        <taxon>Sclerodermataceae</taxon>
        <taxon>Scleroderma</taxon>
    </lineage>
</organism>
<dbReference type="AlphaFoldDB" id="A0A0C3AYU7"/>
<sequence>METKKKESKTFSAIIDYRPPRGPPSTNGDVRIEKRGLASSSRHSKMGRPPLCLQPQLNCLRRCASARCFLLCRVATSWLVFEKFGPSYSNLVHSLSFLSCNRRRNPLSISYTCLLPANLHGWRDTMARVVGDNSPDGRDVATGPPCQIDIGLYCPIGPDTGVQGVPE</sequence>
<evidence type="ECO:0000313" key="3">
    <source>
        <dbReference type="Proteomes" id="UP000053989"/>
    </source>
</evidence>
<name>A0A0C3AYU7_9AGAM</name>
<protein>
    <submittedName>
        <fullName evidence="2">Uncharacterized protein</fullName>
    </submittedName>
</protein>
<dbReference type="EMBL" id="KN822005">
    <property type="protein sequence ID" value="KIM70157.1"/>
    <property type="molecule type" value="Genomic_DNA"/>
</dbReference>